<dbReference type="SUPFAM" id="SSF55729">
    <property type="entry name" value="Acyl-CoA N-acyltransferases (Nat)"/>
    <property type="match status" value="1"/>
</dbReference>
<reference evidence="1 2" key="1">
    <citation type="submission" date="2016-04" db="EMBL/GenBank/DDBJ databases">
        <title>Complete Genome Sequence of Halotalea alkalilenta IHB B 13600.</title>
        <authorList>
            <person name="Swarnkar M.K."/>
            <person name="Sharma A."/>
            <person name="Kaushal K."/>
            <person name="Soni R."/>
            <person name="Rana S."/>
            <person name="Singh A.K."/>
            <person name="Gulati A."/>
        </authorList>
    </citation>
    <scope>NUCLEOTIDE SEQUENCE [LARGE SCALE GENOMIC DNA]</scope>
    <source>
        <strain evidence="1 2">IHB B 13600</strain>
    </source>
</reference>
<dbReference type="AlphaFoldDB" id="A0A172YDU6"/>
<evidence type="ECO:0000313" key="2">
    <source>
        <dbReference type="Proteomes" id="UP000077875"/>
    </source>
</evidence>
<evidence type="ECO:0008006" key="3">
    <source>
        <dbReference type="Google" id="ProtNLM"/>
    </source>
</evidence>
<evidence type="ECO:0000313" key="1">
    <source>
        <dbReference type="EMBL" id="ANF57428.1"/>
    </source>
</evidence>
<dbReference type="EMBL" id="CP015243">
    <property type="protein sequence ID" value="ANF57428.1"/>
    <property type="molecule type" value="Genomic_DNA"/>
</dbReference>
<gene>
    <name evidence="1" type="ORF">A5892_08080</name>
</gene>
<sequence>MIAIAIDGLLEHFELSVAGDERERDQVFALRHRIFREELGYFTTTQSQVGLEQDEHDDYSLHCLLRDRANGMAVGCVRVVMPENHTHRLPLEAHWPATPACGPLHPSRFEPWQVCEISRLAVVRDYRLNGDKSAALPMSIGLLLYLAAGVMIKNSRRPCAYAVMEPSLPRLLKRFGLHFAPAGEVIELYGRRGFYLNKTEESTVDGLRSDAADLYRHLLQMMALSSQAQLRATASVACPLS</sequence>
<accession>A0A172YDU6</accession>
<dbReference type="InterPro" id="IPR016181">
    <property type="entry name" value="Acyl_CoA_acyltransferase"/>
</dbReference>
<dbReference type="KEGG" id="haa:A5892_08080"/>
<proteinExistence type="predicted"/>
<protein>
    <recommendedName>
        <fullName evidence="3">GNAT family N-acetyltransferase</fullName>
    </recommendedName>
</protein>
<dbReference type="RefSeq" id="WP_064122378.1">
    <property type="nucleotide sequence ID" value="NZ_CP015243.1"/>
</dbReference>
<dbReference type="Proteomes" id="UP000077875">
    <property type="component" value="Chromosome"/>
</dbReference>
<organism evidence="1 2">
    <name type="scientific">Halotalea alkalilenta</name>
    <dbReference type="NCBI Taxonomy" id="376489"/>
    <lineage>
        <taxon>Bacteria</taxon>
        <taxon>Pseudomonadati</taxon>
        <taxon>Pseudomonadota</taxon>
        <taxon>Gammaproteobacteria</taxon>
        <taxon>Oceanospirillales</taxon>
        <taxon>Halomonadaceae</taxon>
        <taxon>Halotalea</taxon>
    </lineage>
</organism>
<dbReference type="Gene3D" id="3.40.630.30">
    <property type="match status" value="1"/>
</dbReference>
<name>A0A172YDU6_9GAMM</name>
<dbReference type="Pfam" id="PF13444">
    <property type="entry name" value="Acetyltransf_5"/>
    <property type="match status" value="1"/>
</dbReference>
<keyword evidence="2" id="KW-1185">Reference proteome</keyword>
<dbReference type="STRING" id="376489.A5892_08080"/>